<evidence type="ECO:0000313" key="2">
    <source>
        <dbReference type="EMBL" id="EFP77482.2"/>
    </source>
</evidence>
<dbReference type="KEGG" id="pgr:PGTG_03438"/>
<dbReference type="OrthoDB" id="2506088at2759"/>
<protein>
    <submittedName>
        <fullName evidence="2">Uncharacterized protein</fullName>
    </submittedName>
</protein>
<feature type="region of interest" description="Disordered" evidence="1">
    <location>
        <begin position="1157"/>
        <end position="1179"/>
    </location>
</feature>
<sequence>MMEKSLPESMLKIKSARLWCGPPNHHPHRLQLAQCGLLSINRKDRISLFLISEAFGIAEMDADDPPYFKVGRDAFGKKHFSCLLCGGKTMLDYRPHTLLPKHQQMVRDYEVTTRRTLEPASNPGQPREDEVNLWTSVANELAFESGTLHADPRSDEESDASDLLIVARNTSLTLFNPADDESSDSEHEMDWDDVLFETVHQLGPGNLADPADRNARSLAERWYPFRSQADVLGALIHGYMRHVMSRAEYAQLRLILSLAELELPHWNTLRSGRLRIRNLLRMEITHSESILHNQCYSLNIKQLLANDLANPYVNPNLEFYPHFTGGQNVFKMSQSAKWREDLSPTLRVPMAEANNKHWYIFEPVQLHSRHVVVPIFFFMENNKILARCVKADISQQGPKKIKITIPSNLDFNSNQLRNVHLKDFALTYDEIHIGSAGKLAEACSNELYEYGQKEKAHTLPNPWRIKASGMIIRHMPINLYADDTSGNVSKRYNKHISFYFTLSGLPPKYSNMEYNCHFLSTSNTAGTLELANQIVDQMNDLATDGVIAYDASLGKNVLVMSLVLCFQADSPMHAEITSTPVPGVSLNPCRMCGLKTSSLDDRKTPNYVCQFLGLNSQGEKVNFPPRTWAGTIENAKKIWKMGKSGAQKKYEDLGTKHGVCDSINRQMVENIRGKNKAEWKSEVEATEKDNDERLFNPIYRLKGFDGCKDTPVEVLHVFLLGVVKYMTQDFMKGLKVYQISELIVRWEAFNTDALNHPSISPSYVVKHYKSLIGKDFKIILQAAPFVFFDFMSTAQKGHWFSLCILSTYIFQSNIADMATHLADLRKYIDIFLFHTIQQSARWVNKPKFHMLLHLPESVERFGPAGLFATEQFESFNKILRLASIHSNRHNPGRDISISFADFECLRAIFSGGRLINHRSGQTFFASPNVTNIFRDNTLIQRSMGYNDNMIADSNVYPMEMITPVPKEEKESPPHYLQDQFSGYHFTQVHQLHINSKDVCKKGYFVVIFPRNKSPKFIGRVESIWKGQSQNRKTLYVKITRFQVKSVDQFYNMTALVNEKKFEFYLASEVAGCLNVQHDCHLGKCMPDKNNKRKFGPEEAAPSKEAVKHQDDNSYIINSASLHSIPLRQQFSNMTRPPITPKAWTKCVQDGLKNWFEPSKGKAKAPKASQVASTSQMMLD</sequence>
<dbReference type="RefSeq" id="XP_003321901.2">
    <property type="nucleotide sequence ID" value="XM_003321853.2"/>
</dbReference>
<dbReference type="HOGENOM" id="CLU_004591_1_1_1"/>
<dbReference type="InParanoid" id="E3JZK7"/>
<dbReference type="eggNOG" id="ENOG502SBYH">
    <property type="taxonomic scope" value="Eukaryota"/>
</dbReference>
<evidence type="ECO:0000256" key="1">
    <source>
        <dbReference type="SAM" id="MobiDB-lite"/>
    </source>
</evidence>
<dbReference type="VEuPathDB" id="FungiDB:PGTG_03438"/>
<dbReference type="PANTHER" id="PTHR31912:SF34">
    <property type="entry name" value="NOTOCHORD-RELATED PROTEIN"/>
    <property type="match status" value="1"/>
</dbReference>
<gene>
    <name evidence="2" type="ORF">PGTG_03438</name>
</gene>
<dbReference type="AlphaFoldDB" id="E3JZK7"/>
<feature type="compositionally biased region" description="Polar residues" evidence="1">
    <location>
        <begin position="1169"/>
        <end position="1179"/>
    </location>
</feature>
<organism evidence="2 3">
    <name type="scientific">Puccinia graminis f. sp. tritici (strain CRL 75-36-700-3 / race SCCL)</name>
    <name type="common">Black stem rust fungus</name>
    <dbReference type="NCBI Taxonomy" id="418459"/>
    <lineage>
        <taxon>Eukaryota</taxon>
        <taxon>Fungi</taxon>
        <taxon>Dikarya</taxon>
        <taxon>Basidiomycota</taxon>
        <taxon>Pucciniomycotina</taxon>
        <taxon>Pucciniomycetes</taxon>
        <taxon>Pucciniales</taxon>
        <taxon>Pucciniaceae</taxon>
        <taxon>Puccinia</taxon>
    </lineage>
</organism>
<dbReference type="STRING" id="418459.E3JZK7"/>
<evidence type="ECO:0000313" key="3">
    <source>
        <dbReference type="Proteomes" id="UP000008783"/>
    </source>
</evidence>
<dbReference type="PANTHER" id="PTHR31912">
    <property type="entry name" value="IP13529P"/>
    <property type="match status" value="1"/>
</dbReference>
<name>E3JZK7_PUCGT</name>
<proteinExistence type="predicted"/>
<dbReference type="GeneID" id="10538360"/>
<dbReference type="EMBL" id="DS178268">
    <property type="protein sequence ID" value="EFP77482.2"/>
    <property type="molecule type" value="Genomic_DNA"/>
</dbReference>
<keyword evidence="3" id="KW-1185">Reference proteome</keyword>
<reference evidence="3" key="2">
    <citation type="journal article" date="2011" name="Proc. Natl. Acad. Sci. U.S.A.">
        <title>Obligate biotrophy features unraveled by the genomic analysis of rust fungi.</title>
        <authorList>
            <person name="Duplessis S."/>
            <person name="Cuomo C.A."/>
            <person name="Lin Y.-C."/>
            <person name="Aerts A."/>
            <person name="Tisserant E."/>
            <person name="Veneault-Fourrey C."/>
            <person name="Joly D.L."/>
            <person name="Hacquard S."/>
            <person name="Amselem J."/>
            <person name="Cantarel B.L."/>
            <person name="Chiu R."/>
            <person name="Coutinho P.M."/>
            <person name="Feau N."/>
            <person name="Field M."/>
            <person name="Frey P."/>
            <person name="Gelhaye E."/>
            <person name="Goldberg J."/>
            <person name="Grabherr M.G."/>
            <person name="Kodira C.D."/>
            <person name="Kohler A."/>
            <person name="Kuees U."/>
            <person name="Lindquist E.A."/>
            <person name="Lucas S.M."/>
            <person name="Mago R."/>
            <person name="Mauceli E."/>
            <person name="Morin E."/>
            <person name="Murat C."/>
            <person name="Pangilinan J.L."/>
            <person name="Park R."/>
            <person name="Pearson M."/>
            <person name="Quesneville H."/>
            <person name="Rouhier N."/>
            <person name="Sakthikumar S."/>
            <person name="Salamov A.A."/>
            <person name="Schmutz J."/>
            <person name="Selles B."/>
            <person name="Shapiro H."/>
            <person name="Tanguay P."/>
            <person name="Tuskan G.A."/>
            <person name="Henrissat B."/>
            <person name="Van de Peer Y."/>
            <person name="Rouze P."/>
            <person name="Ellis J.G."/>
            <person name="Dodds P.N."/>
            <person name="Schein J.E."/>
            <person name="Zhong S."/>
            <person name="Hamelin R.C."/>
            <person name="Grigoriev I.V."/>
            <person name="Szabo L.J."/>
            <person name="Martin F."/>
        </authorList>
    </citation>
    <scope>NUCLEOTIDE SEQUENCE [LARGE SCALE GENOMIC DNA]</scope>
    <source>
        <strain evidence="3">CRL 75-36-700-3 / race SCCL</strain>
    </source>
</reference>
<reference key="1">
    <citation type="submission" date="2007-01" db="EMBL/GenBank/DDBJ databases">
        <title>The Genome Sequence of Puccinia graminis f. sp. tritici Strain CRL 75-36-700-3.</title>
        <authorList>
            <consortium name="The Broad Institute Genome Sequencing Platform"/>
            <person name="Birren B."/>
            <person name="Lander E."/>
            <person name="Galagan J."/>
            <person name="Nusbaum C."/>
            <person name="Devon K."/>
            <person name="Cuomo C."/>
            <person name="Jaffe D."/>
            <person name="Butler J."/>
            <person name="Alvarez P."/>
            <person name="Gnerre S."/>
            <person name="Grabherr M."/>
            <person name="Mauceli E."/>
            <person name="Brockman W."/>
            <person name="Young S."/>
            <person name="LaButti K."/>
            <person name="Sykes S."/>
            <person name="DeCaprio D."/>
            <person name="Crawford M."/>
            <person name="Koehrsen M."/>
            <person name="Engels R."/>
            <person name="Montgomery P."/>
            <person name="Pearson M."/>
            <person name="Howarth C."/>
            <person name="Larson L."/>
            <person name="White J."/>
            <person name="Zeng Q."/>
            <person name="Kodira C."/>
            <person name="Yandava C."/>
            <person name="Alvarado L."/>
            <person name="O'Leary S."/>
            <person name="Szabo L."/>
            <person name="Dean R."/>
            <person name="Schein J."/>
        </authorList>
    </citation>
    <scope>NUCLEOTIDE SEQUENCE</scope>
    <source>
        <strain>CRL 75-36-700-3</strain>
    </source>
</reference>
<dbReference type="Proteomes" id="UP000008783">
    <property type="component" value="Unassembled WGS sequence"/>
</dbReference>
<accession>E3JZK7</accession>